<sequence length="1040" mass="116220">MERISRDPHVLLLLEDDLRQVLTSGLSTMDAITTQAVELWDSLRRQYSRLRFLSDNELIQMFSSPLNSSTMLPVVRKLFRGVQKLECVDGDANLENQTTLGVQGNLQERITFVSPVGPCLHPAEWLSAFDKQLHSSMVEHMKQCSSIKEQLRLSKQVIFSDGTLEVAKLSNDLTKQILHLSGLLAAQPSQCLQVMEEAMWCSIVENVFPHPGKVNKLKLYLKTRLTVLGQIIRDKKSPELSGVTLACARHFFQALAQMAMNHSEILTQIQQVQGPLQSSFEWLCLFKYSLGDQSSQEPECFVDVMNQRLQYGYEYVGSADWIIPHTPSTERAKLGILLALTSFRSGLVNGPCKTSKKNLIVQLAMALGRMFFELQCEPSVRSATVENLLLGSLQTGAWLVLDSVDLLSAKVSTTLGHFLTEIHESFSKITKENKLSINPVCNVVLADKTVPASYNYGCILVSSNAQMQNFPHDLRTASRPVALTYPDYKFIAEFMLTSMGFVDAKYLSQRLVSLITFSKDYLFLPGCKTLNDSCLFTLLKNIIALSEPYLEQCKKQRNLALASKPVFAVVQSLIEESAVCKSILSVLLPWTHELNKSQEFQQLLKETFPIACHFPLLEHYIEEREKDEVKAAILEALQINQVQPDAELISNALTVYQHLKTGKVVMLSGPSGSGKTSCYSMLAEGLNLLAMKSDKASTKLVKTTILFPNSMSCKELLGHDCDDKGWQDGALSTFFRTCGNAEGVMNWLVLDGEEPKSQAEELSWMDMIGALYRSPGLCMGLASAEHLVPPPEHLRVLLEVSDLSTASPPALTACSLVSFTGVELWRAVWKSEMNRIYLNLDSVVERMWETLAEDLFPKTLHLLGQNSNSSQSESSRSPPVGLQEITSFIRILNAFVRHFEVCLEAQNPEDDAKDSRGVLPNEFYTARSNVENSATLLARNCFLIAYVWGFGGHLHPSLWPRFQCVAREVLLKSRFQIQVPEGESVFEYFVTSDRRMCLQTTALTSHISPKKVCKLLVLTCWDLDVGVSEISAQENGKGSN</sequence>
<gene>
    <name evidence="4" type="ORF">WMY93_005584</name>
</gene>
<name>A0AAW0PKC5_9GOBI</name>
<reference evidence="5" key="1">
    <citation type="submission" date="2024-04" db="EMBL/GenBank/DDBJ databases">
        <title>Salinicola lusitanus LLJ914,a marine bacterium isolated from the Okinawa Trough.</title>
        <authorList>
            <person name="Li J."/>
        </authorList>
    </citation>
    <scope>NUCLEOTIDE SEQUENCE [LARGE SCALE GENOMIC DNA]</scope>
</reference>
<dbReference type="Pfam" id="PF08393">
    <property type="entry name" value="DHC_N2"/>
    <property type="match status" value="1"/>
</dbReference>
<dbReference type="GO" id="GO:0036156">
    <property type="term" value="C:inner dynein arm"/>
    <property type="evidence" value="ECO:0007669"/>
    <property type="project" value="TreeGrafter"/>
</dbReference>
<dbReference type="InterPro" id="IPR041466">
    <property type="entry name" value="Dynein_AAA5_ext"/>
</dbReference>
<dbReference type="GO" id="GO:0051959">
    <property type="term" value="F:dynein light intermediate chain binding"/>
    <property type="evidence" value="ECO:0007669"/>
    <property type="project" value="InterPro"/>
</dbReference>
<dbReference type="GO" id="GO:0036126">
    <property type="term" value="C:sperm flagellum"/>
    <property type="evidence" value="ECO:0007669"/>
    <property type="project" value="TreeGrafter"/>
</dbReference>
<dbReference type="Gene3D" id="1.10.8.710">
    <property type="match status" value="1"/>
</dbReference>
<dbReference type="PANTHER" id="PTHR10676:SF359">
    <property type="entry name" value="DYNEIN HEAVY CHAIN DOMAIN-CONTAINING PROTEIN 1"/>
    <property type="match status" value="1"/>
</dbReference>
<dbReference type="GO" id="GO:0045505">
    <property type="term" value="F:dynein intermediate chain binding"/>
    <property type="evidence" value="ECO:0007669"/>
    <property type="project" value="InterPro"/>
</dbReference>
<dbReference type="PANTHER" id="PTHR10676">
    <property type="entry name" value="DYNEIN HEAVY CHAIN FAMILY PROTEIN"/>
    <property type="match status" value="1"/>
</dbReference>
<proteinExistence type="predicted"/>
<dbReference type="InterPro" id="IPR035699">
    <property type="entry name" value="AAA_6"/>
</dbReference>
<dbReference type="SUPFAM" id="SSF52540">
    <property type="entry name" value="P-loop containing nucleoside triphosphate hydrolases"/>
    <property type="match status" value="1"/>
</dbReference>
<dbReference type="InterPro" id="IPR013602">
    <property type="entry name" value="Dynein_heavy_linker"/>
</dbReference>
<dbReference type="InterPro" id="IPR042228">
    <property type="entry name" value="Dynein_linker_3"/>
</dbReference>
<evidence type="ECO:0000259" key="2">
    <source>
        <dbReference type="Pfam" id="PF12774"/>
    </source>
</evidence>
<dbReference type="GO" id="GO:0008569">
    <property type="term" value="F:minus-end-directed microtubule motor activity"/>
    <property type="evidence" value="ECO:0007669"/>
    <property type="project" value="TreeGrafter"/>
</dbReference>
<evidence type="ECO:0000313" key="4">
    <source>
        <dbReference type="EMBL" id="KAK7929189.1"/>
    </source>
</evidence>
<feature type="domain" description="Dynein heavy chain linker" evidence="1">
    <location>
        <begin position="1"/>
        <end position="144"/>
    </location>
</feature>
<keyword evidence="5" id="KW-1185">Reference proteome</keyword>
<dbReference type="EMBL" id="JBBPFD010000004">
    <property type="protein sequence ID" value="KAK7929189.1"/>
    <property type="molecule type" value="Genomic_DNA"/>
</dbReference>
<evidence type="ECO:0000259" key="1">
    <source>
        <dbReference type="Pfam" id="PF08393"/>
    </source>
</evidence>
<dbReference type="Pfam" id="PF17852">
    <property type="entry name" value="Dynein_AAA_lid"/>
    <property type="match status" value="1"/>
</dbReference>
<dbReference type="Gene3D" id="3.40.50.300">
    <property type="entry name" value="P-loop containing nucleotide triphosphate hydrolases"/>
    <property type="match status" value="2"/>
</dbReference>
<comment type="caution">
    <text evidence="4">The sequence shown here is derived from an EMBL/GenBank/DDBJ whole genome shotgun (WGS) entry which is preliminary data.</text>
</comment>
<feature type="domain" description="Dynein heavy chain AAA 5 extension" evidence="3">
    <location>
        <begin position="928"/>
        <end position="993"/>
    </location>
</feature>
<evidence type="ECO:0008006" key="6">
    <source>
        <dbReference type="Google" id="ProtNLM"/>
    </source>
</evidence>
<dbReference type="InterPro" id="IPR027417">
    <property type="entry name" value="P-loop_NTPase"/>
</dbReference>
<dbReference type="Pfam" id="PF12774">
    <property type="entry name" value="AAA_6"/>
    <property type="match status" value="1"/>
</dbReference>
<accession>A0AAW0PKC5</accession>
<protein>
    <recommendedName>
        <fullName evidence="6">Dynein heavy chain domain 1</fullName>
    </recommendedName>
</protein>
<dbReference type="AlphaFoldDB" id="A0AAW0PKC5"/>
<organism evidence="4 5">
    <name type="scientific">Mugilogobius chulae</name>
    <name type="common">yellowstripe goby</name>
    <dbReference type="NCBI Taxonomy" id="88201"/>
    <lineage>
        <taxon>Eukaryota</taxon>
        <taxon>Metazoa</taxon>
        <taxon>Chordata</taxon>
        <taxon>Craniata</taxon>
        <taxon>Vertebrata</taxon>
        <taxon>Euteleostomi</taxon>
        <taxon>Actinopterygii</taxon>
        <taxon>Neopterygii</taxon>
        <taxon>Teleostei</taxon>
        <taxon>Neoteleostei</taxon>
        <taxon>Acanthomorphata</taxon>
        <taxon>Gobiaria</taxon>
        <taxon>Gobiiformes</taxon>
        <taxon>Gobioidei</taxon>
        <taxon>Gobiidae</taxon>
        <taxon>Gobionellinae</taxon>
        <taxon>Mugilogobius</taxon>
    </lineage>
</organism>
<dbReference type="Gene3D" id="3.20.180.20">
    <property type="entry name" value="Dynein heavy chain, N-terminal domain 2"/>
    <property type="match status" value="1"/>
</dbReference>
<evidence type="ECO:0000313" key="5">
    <source>
        <dbReference type="Proteomes" id="UP001460270"/>
    </source>
</evidence>
<dbReference type="Gene3D" id="1.20.58.1120">
    <property type="match status" value="1"/>
</dbReference>
<dbReference type="InterPro" id="IPR043157">
    <property type="entry name" value="Dynein_AAA1S"/>
</dbReference>
<dbReference type="InterPro" id="IPR026983">
    <property type="entry name" value="DHC"/>
</dbReference>
<feature type="domain" description="Dynein heavy chain hydrolytic ATP-binding dynein motor region" evidence="2">
    <location>
        <begin position="311"/>
        <end position="676"/>
    </location>
</feature>
<evidence type="ECO:0000259" key="3">
    <source>
        <dbReference type="Pfam" id="PF17852"/>
    </source>
</evidence>
<dbReference type="GO" id="GO:0005524">
    <property type="term" value="F:ATP binding"/>
    <property type="evidence" value="ECO:0007669"/>
    <property type="project" value="InterPro"/>
</dbReference>
<dbReference type="GO" id="GO:0030317">
    <property type="term" value="P:flagellated sperm motility"/>
    <property type="evidence" value="ECO:0007669"/>
    <property type="project" value="TreeGrafter"/>
</dbReference>
<dbReference type="Proteomes" id="UP001460270">
    <property type="component" value="Unassembled WGS sequence"/>
</dbReference>